<accession>M1DJP2</accession>
<protein>
    <recommendedName>
        <fullName evidence="4">Integrase core domain containing protein</fullName>
    </recommendedName>
</protein>
<reference evidence="3" key="1">
    <citation type="journal article" date="2011" name="Nature">
        <title>Genome sequence and analysis of the tuber crop potato.</title>
        <authorList>
            <consortium name="The Potato Genome Sequencing Consortium"/>
        </authorList>
    </citation>
    <scope>NUCLEOTIDE SEQUENCE [LARGE SCALE GENOMIC DNA]</scope>
    <source>
        <strain evidence="3">cv. DM1-3 516 R44</strain>
    </source>
</reference>
<dbReference type="InParanoid" id="M1DJP2"/>
<sequence>MAIRAKQRRTSLPFPKLITKLCRRERVPRDEKRDVEITPTTSTNIQHTEAKYTRNEADRRRATPVDTSPEVDIAMIPAKACMPTPATRPSCTSSSTPFDAPGTSVTPPSPRSVSSSVSRPLITQAMLYKMGHFAQSADVHFCQLAVVVPGIIERAMFLHLHLLPRWSDLLK</sequence>
<feature type="region of interest" description="Disordered" evidence="1">
    <location>
        <begin position="45"/>
        <end position="66"/>
    </location>
</feature>
<evidence type="ECO:0000256" key="1">
    <source>
        <dbReference type="SAM" id="MobiDB-lite"/>
    </source>
</evidence>
<dbReference type="EnsemblPlants" id="PGSC0003DMT400090116">
    <property type="protein sequence ID" value="PGSC0003DMT400090116"/>
    <property type="gene ID" value="PGSC0003DMG400039687"/>
</dbReference>
<organism evidence="2 3">
    <name type="scientific">Solanum tuberosum</name>
    <name type="common">Potato</name>
    <dbReference type="NCBI Taxonomy" id="4113"/>
    <lineage>
        <taxon>Eukaryota</taxon>
        <taxon>Viridiplantae</taxon>
        <taxon>Streptophyta</taxon>
        <taxon>Embryophyta</taxon>
        <taxon>Tracheophyta</taxon>
        <taxon>Spermatophyta</taxon>
        <taxon>Magnoliopsida</taxon>
        <taxon>eudicotyledons</taxon>
        <taxon>Gunneridae</taxon>
        <taxon>Pentapetalae</taxon>
        <taxon>asterids</taxon>
        <taxon>lamiids</taxon>
        <taxon>Solanales</taxon>
        <taxon>Solanaceae</taxon>
        <taxon>Solanoideae</taxon>
        <taxon>Solaneae</taxon>
        <taxon>Solanum</taxon>
    </lineage>
</organism>
<name>M1DJP2_SOLTU</name>
<feature type="compositionally biased region" description="Low complexity" evidence="1">
    <location>
        <begin position="103"/>
        <end position="116"/>
    </location>
</feature>
<dbReference type="AlphaFoldDB" id="M1DJP2"/>
<keyword evidence="3" id="KW-1185">Reference proteome</keyword>
<dbReference type="Gramene" id="PGSC0003DMT400090116">
    <property type="protein sequence ID" value="PGSC0003DMT400090116"/>
    <property type="gene ID" value="PGSC0003DMG400039687"/>
</dbReference>
<reference evidence="2" key="2">
    <citation type="submission" date="2015-06" db="UniProtKB">
        <authorList>
            <consortium name="EnsemblPlants"/>
        </authorList>
    </citation>
    <scope>IDENTIFICATION</scope>
    <source>
        <strain evidence="2">DM1-3 516 R44</strain>
    </source>
</reference>
<evidence type="ECO:0000313" key="2">
    <source>
        <dbReference type="EnsemblPlants" id="PGSC0003DMT400090116"/>
    </source>
</evidence>
<evidence type="ECO:0000313" key="3">
    <source>
        <dbReference type="Proteomes" id="UP000011115"/>
    </source>
</evidence>
<proteinExistence type="predicted"/>
<dbReference type="Proteomes" id="UP000011115">
    <property type="component" value="Unassembled WGS sequence"/>
</dbReference>
<dbReference type="PaxDb" id="4113-PGSC0003DMT400090116"/>
<feature type="compositionally biased region" description="Polar residues" evidence="1">
    <location>
        <begin position="87"/>
        <end position="97"/>
    </location>
</feature>
<feature type="compositionally biased region" description="Basic and acidic residues" evidence="1">
    <location>
        <begin position="48"/>
        <end position="63"/>
    </location>
</feature>
<evidence type="ECO:0008006" key="4">
    <source>
        <dbReference type="Google" id="ProtNLM"/>
    </source>
</evidence>
<feature type="region of interest" description="Disordered" evidence="1">
    <location>
        <begin position="84"/>
        <end position="116"/>
    </location>
</feature>
<dbReference type="HOGENOM" id="CLU_029307_10_2_1"/>